<sequence length="72" mass="8606">MCFLWNKNKFSINEKIKYIKIAESQGFKSATIHFANGFREIYKNKSVNKKSQKEGFLQTYANNLIRNWQKKL</sequence>
<organism evidence="1 2">
    <name type="scientific">Mesomycoplasma dispar</name>
    <dbReference type="NCBI Taxonomy" id="86660"/>
    <lineage>
        <taxon>Bacteria</taxon>
        <taxon>Bacillati</taxon>
        <taxon>Mycoplasmatota</taxon>
        <taxon>Mycoplasmoidales</taxon>
        <taxon>Metamycoplasmataceae</taxon>
        <taxon>Mesomycoplasma</taxon>
    </lineage>
</organism>
<dbReference type="RefSeq" id="WP_099452015.1">
    <property type="nucleotide sequence ID" value="NZ_CP024161.1"/>
</dbReference>
<protein>
    <submittedName>
        <fullName evidence="1">Uncharacterized protein</fullName>
    </submittedName>
</protein>
<evidence type="ECO:0000313" key="1">
    <source>
        <dbReference type="EMBL" id="ATP59791.1"/>
    </source>
</evidence>
<reference evidence="1" key="1">
    <citation type="submission" date="2017-10" db="EMBL/GenBank/DDBJ databases">
        <title>Genome-wide analysis of the first isolated strain mycoplasma dispar GS01.</title>
        <authorList>
            <person name="Hao H."/>
            <person name="Chen S."/>
            <person name="Zhao P."/>
            <person name="Chu Y."/>
            <person name="Liu Y."/>
        </authorList>
    </citation>
    <scope>NUCLEOTIDE SEQUENCE [LARGE SCALE GENOMIC DNA]</scope>
    <source>
        <strain evidence="1">GS01</strain>
    </source>
</reference>
<name>A0ABN5DRF1_9BACT</name>
<dbReference type="Proteomes" id="UP000224629">
    <property type="component" value="Chromosome"/>
</dbReference>
<gene>
    <name evidence="1" type="ORF">CSW10_02525</name>
</gene>
<evidence type="ECO:0000313" key="2">
    <source>
        <dbReference type="Proteomes" id="UP000224629"/>
    </source>
</evidence>
<dbReference type="EMBL" id="CP024161">
    <property type="protein sequence ID" value="ATP59791.1"/>
    <property type="molecule type" value="Genomic_DNA"/>
</dbReference>
<accession>A0ABN5DRF1</accession>
<keyword evidence="2" id="KW-1185">Reference proteome</keyword>
<proteinExistence type="predicted"/>